<accession>A0A5B6T855</accession>
<proteinExistence type="predicted"/>
<comment type="caution">
    <text evidence="10">The sequence shown here is derived from an EMBL/GenBank/DDBJ whole genome shotgun (WGS) entry which is preliminary data.</text>
</comment>
<dbReference type="Gene3D" id="3.30.565.10">
    <property type="entry name" value="Histidine kinase-like ATPase, C-terminal domain"/>
    <property type="match status" value="1"/>
</dbReference>
<keyword evidence="5 8" id="KW-0812">Transmembrane</keyword>
<dbReference type="Pfam" id="PF02518">
    <property type="entry name" value="HATPase_c"/>
    <property type="match status" value="1"/>
</dbReference>
<keyword evidence="8" id="KW-0472">Membrane</keyword>
<evidence type="ECO:0000256" key="5">
    <source>
        <dbReference type="ARBA" id="ARBA00022692"/>
    </source>
</evidence>
<evidence type="ECO:0000256" key="8">
    <source>
        <dbReference type="SAM" id="Phobius"/>
    </source>
</evidence>
<dbReference type="InterPro" id="IPR050428">
    <property type="entry name" value="TCS_sensor_his_kinase"/>
</dbReference>
<evidence type="ECO:0000256" key="7">
    <source>
        <dbReference type="ARBA" id="ARBA00022989"/>
    </source>
</evidence>
<feature type="transmembrane region" description="Helical" evidence="8">
    <location>
        <begin position="12"/>
        <end position="30"/>
    </location>
</feature>
<dbReference type="SMART" id="SM00388">
    <property type="entry name" value="HisKA"/>
    <property type="match status" value="1"/>
</dbReference>
<dbReference type="Pfam" id="PF00512">
    <property type="entry name" value="HisKA"/>
    <property type="match status" value="1"/>
</dbReference>
<dbReference type="InterPro" id="IPR005467">
    <property type="entry name" value="His_kinase_dom"/>
</dbReference>
<keyword evidence="7 8" id="KW-1133">Transmembrane helix</keyword>
<dbReference type="SUPFAM" id="SSF47384">
    <property type="entry name" value="Homodimeric domain of signal transducing histidine kinase"/>
    <property type="match status" value="1"/>
</dbReference>
<evidence type="ECO:0000256" key="1">
    <source>
        <dbReference type="ARBA" id="ARBA00000085"/>
    </source>
</evidence>
<evidence type="ECO:0000256" key="3">
    <source>
        <dbReference type="ARBA" id="ARBA00022553"/>
    </source>
</evidence>
<dbReference type="OrthoDB" id="1522504at2"/>
<reference evidence="10 11" key="1">
    <citation type="submission" date="2019-07" db="EMBL/GenBank/DDBJ databases">
        <title>Rufibacter sp. nov., isolated from lake sediment.</title>
        <authorList>
            <person name="Qu J.-H."/>
        </authorList>
    </citation>
    <scope>NUCLEOTIDE SEQUENCE [LARGE SCALE GENOMIC DNA]</scope>
    <source>
        <strain evidence="10 11">NBS58-1</strain>
    </source>
</reference>
<keyword evidence="11" id="KW-1185">Reference proteome</keyword>
<evidence type="ECO:0000313" key="10">
    <source>
        <dbReference type="EMBL" id="KAA3436338.1"/>
    </source>
</evidence>
<dbReference type="EC" id="2.7.13.3" evidence="2"/>
<dbReference type="SUPFAM" id="SSF55874">
    <property type="entry name" value="ATPase domain of HSP90 chaperone/DNA topoisomerase II/histidine kinase"/>
    <property type="match status" value="1"/>
</dbReference>
<dbReference type="GO" id="GO:0000155">
    <property type="term" value="F:phosphorelay sensor kinase activity"/>
    <property type="evidence" value="ECO:0007669"/>
    <property type="project" value="InterPro"/>
</dbReference>
<evidence type="ECO:0000256" key="4">
    <source>
        <dbReference type="ARBA" id="ARBA00022679"/>
    </source>
</evidence>
<feature type="transmembrane region" description="Helical" evidence="8">
    <location>
        <begin position="125"/>
        <end position="147"/>
    </location>
</feature>
<feature type="domain" description="Histidine kinase" evidence="9">
    <location>
        <begin position="214"/>
        <end position="419"/>
    </location>
</feature>
<evidence type="ECO:0000313" key="11">
    <source>
        <dbReference type="Proteomes" id="UP000324133"/>
    </source>
</evidence>
<organism evidence="10 11">
    <name type="scientific">Rufibacter hautae</name>
    <dbReference type="NCBI Taxonomy" id="2595005"/>
    <lineage>
        <taxon>Bacteria</taxon>
        <taxon>Pseudomonadati</taxon>
        <taxon>Bacteroidota</taxon>
        <taxon>Cytophagia</taxon>
        <taxon>Cytophagales</taxon>
        <taxon>Hymenobacteraceae</taxon>
        <taxon>Rufibacter</taxon>
    </lineage>
</organism>
<evidence type="ECO:0000256" key="2">
    <source>
        <dbReference type="ARBA" id="ARBA00012438"/>
    </source>
</evidence>
<comment type="catalytic activity">
    <reaction evidence="1">
        <text>ATP + protein L-histidine = ADP + protein N-phospho-L-histidine.</text>
        <dbReference type="EC" id="2.7.13.3"/>
    </reaction>
</comment>
<dbReference type="EMBL" id="VKKY01000003">
    <property type="protein sequence ID" value="KAA3436338.1"/>
    <property type="molecule type" value="Genomic_DNA"/>
</dbReference>
<evidence type="ECO:0000256" key="6">
    <source>
        <dbReference type="ARBA" id="ARBA00022777"/>
    </source>
</evidence>
<dbReference type="RefSeq" id="WP_149092281.1">
    <property type="nucleotide sequence ID" value="NZ_VKKY01000003.1"/>
</dbReference>
<dbReference type="AlphaFoldDB" id="A0A5B6T855"/>
<protein>
    <recommendedName>
        <fullName evidence="2">histidine kinase</fullName>
        <ecNumber evidence="2">2.7.13.3</ecNumber>
    </recommendedName>
</protein>
<keyword evidence="6 10" id="KW-0418">Kinase</keyword>
<dbReference type="Proteomes" id="UP000324133">
    <property type="component" value="Unassembled WGS sequence"/>
</dbReference>
<dbReference type="InterPro" id="IPR036890">
    <property type="entry name" value="HATPase_C_sf"/>
</dbReference>
<evidence type="ECO:0000259" key="9">
    <source>
        <dbReference type="PROSITE" id="PS50109"/>
    </source>
</evidence>
<dbReference type="PANTHER" id="PTHR45436:SF5">
    <property type="entry name" value="SENSOR HISTIDINE KINASE TRCS"/>
    <property type="match status" value="1"/>
</dbReference>
<dbReference type="InterPro" id="IPR003661">
    <property type="entry name" value="HisK_dim/P_dom"/>
</dbReference>
<dbReference type="InterPro" id="IPR036097">
    <property type="entry name" value="HisK_dim/P_sf"/>
</dbReference>
<dbReference type="CDD" id="cd00082">
    <property type="entry name" value="HisKA"/>
    <property type="match status" value="1"/>
</dbReference>
<keyword evidence="3" id="KW-0597">Phosphoprotein</keyword>
<dbReference type="PANTHER" id="PTHR45436">
    <property type="entry name" value="SENSOR HISTIDINE KINASE YKOH"/>
    <property type="match status" value="1"/>
</dbReference>
<dbReference type="InterPro" id="IPR003594">
    <property type="entry name" value="HATPase_dom"/>
</dbReference>
<sequence length="420" mass="47695">MRLLQKLNRTYILFSSLLFLVAGVLLYFFLTANIDYEAEEQLLNTERRIARQLTRGHTPTKLFPVLEVTQLAVHRPQGLTITDTTMFDQVEGEEETFRQVRSVRNINGHSYAIVLRQMVVQHSEYIMTIGCILVLVMGLLLVCLTLMNRSIHRTVWQSYYTTLEAVKNFSVHQPGPLQLQDSATQEFQEMHTALSRLTEKARLDYLALKEFSENASHEMQTPLAVLQNKLDELLQDLALIELQARHIQTAGTAVQKLSKLNQTLLLLTKIENRQFIHTETVCVTAFLCRQLDLLEDFLLEKKLQVTLEETAALKVSANPALVDVLLSNLLSNAIKHNNAHGCISIEIGKNRLLVSNSGKPLPYAPSLLFERFSKADAYSPSLGLGLAIVRTICHLYGWEVQYQVQKNRHSLEITFPETVA</sequence>
<dbReference type="SMART" id="SM00387">
    <property type="entry name" value="HATPase_c"/>
    <property type="match status" value="1"/>
</dbReference>
<gene>
    <name evidence="10" type="ORF">FOA19_18245</name>
</gene>
<dbReference type="PROSITE" id="PS50109">
    <property type="entry name" value="HIS_KIN"/>
    <property type="match status" value="1"/>
</dbReference>
<keyword evidence="4" id="KW-0808">Transferase</keyword>
<dbReference type="Gene3D" id="1.10.287.130">
    <property type="match status" value="1"/>
</dbReference>
<name>A0A5B6T855_9BACT</name>
<dbReference type="GO" id="GO:0005886">
    <property type="term" value="C:plasma membrane"/>
    <property type="evidence" value="ECO:0007669"/>
    <property type="project" value="TreeGrafter"/>
</dbReference>